<comment type="caution">
    <text evidence="2">The sequence shown here is derived from an EMBL/GenBank/DDBJ whole genome shotgun (WGS) entry which is preliminary data.</text>
</comment>
<keyword evidence="3" id="KW-1185">Reference proteome</keyword>
<dbReference type="STRING" id="168384.SAMN05660368_00631"/>
<evidence type="ECO:0000313" key="3">
    <source>
        <dbReference type="Proteomes" id="UP000005561"/>
    </source>
</evidence>
<dbReference type="Proteomes" id="UP000005561">
    <property type="component" value="Unassembled WGS sequence"/>
</dbReference>
<feature type="chain" id="PRO_5038608588" evidence="1">
    <location>
        <begin position="22"/>
        <end position="117"/>
    </location>
</feature>
<accession>C6LBK5</accession>
<dbReference type="PROSITE" id="PS51257">
    <property type="entry name" value="PROKAR_LIPOPROTEIN"/>
    <property type="match status" value="1"/>
</dbReference>
<feature type="signal peptide" evidence="1">
    <location>
        <begin position="1"/>
        <end position="21"/>
    </location>
</feature>
<name>C6LBK5_9FIRM</name>
<evidence type="ECO:0000256" key="1">
    <source>
        <dbReference type="SAM" id="SignalP"/>
    </source>
</evidence>
<dbReference type="AlphaFoldDB" id="C6LBK5"/>
<reference evidence="2" key="1">
    <citation type="submission" date="2009-07" db="EMBL/GenBank/DDBJ databases">
        <authorList>
            <person name="Weinstock G."/>
            <person name="Sodergren E."/>
            <person name="Clifton S."/>
            <person name="Fulton L."/>
            <person name="Fulton B."/>
            <person name="Courtney L."/>
            <person name="Fronick C."/>
            <person name="Harrison M."/>
            <person name="Strong C."/>
            <person name="Farmer C."/>
            <person name="Delahaunty K."/>
            <person name="Markovic C."/>
            <person name="Hall O."/>
            <person name="Minx P."/>
            <person name="Tomlinson C."/>
            <person name="Mitreva M."/>
            <person name="Nelson J."/>
            <person name="Hou S."/>
            <person name="Wollam A."/>
            <person name="Pepin K.H."/>
            <person name="Johnson M."/>
            <person name="Bhonagiri V."/>
            <person name="Nash W.E."/>
            <person name="Warren W."/>
            <person name="Chinwalla A."/>
            <person name="Mardis E.R."/>
            <person name="Wilson R.K."/>
        </authorList>
    </citation>
    <scope>NUCLEOTIDE SEQUENCE [LARGE SCALE GENOMIC DNA]</scope>
    <source>
        <strain evidence="2">DSM 14469</strain>
    </source>
</reference>
<dbReference type="EMBL" id="ACCL02000004">
    <property type="protein sequence ID" value="EET61809.1"/>
    <property type="molecule type" value="Genomic_DNA"/>
</dbReference>
<evidence type="ECO:0000313" key="2">
    <source>
        <dbReference type="EMBL" id="EET61809.1"/>
    </source>
</evidence>
<protein>
    <submittedName>
        <fullName evidence="2">Uncharacterized protein</fullName>
    </submittedName>
</protein>
<dbReference type="eggNOG" id="ENOG5030R5D">
    <property type="taxonomic scope" value="Bacteria"/>
</dbReference>
<gene>
    <name evidence="2" type="ORF">BRYFOR_06001</name>
</gene>
<proteinExistence type="predicted"/>
<sequence length="117" mass="13697">MKRTYYVLLIAVMIFSFCACSKQELANMTTEVYDDYTAIIWEDKTYVPYCVISKTECGEQIGVIDDSKDDKIYEYKGYSVDEWIIDLYTVDNIAMLMKEIDVTDIPDGLESEYEWNN</sequence>
<keyword evidence="1" id="KW-0732">Signal</keyword>
<dbReference type="RefSeq" id="WP_006860798.1">
    <property type="nucleotide sequence ID" value="NZ_ACCL02000004.1"/>
</dbReference>
<organism evidence="2 3">
    <name type="scientific">Marvinbryantia formatexigens DSM 14469</name>
    <dbReference type="NCBI Taxonomy" id="478749"/>
    <lineage>
        <taxon>Bacteria</taxon>
        <taxon>Bacillati</taxon>
        <taxon>Bacillota</taxon>
        <taxon>Clostridia</taxon>
        <taxon>Lachnospirales</taxon>
        <taxon>Lachnospiraceae</taxon>
        <taxon>Marvinbryantia</taxon>
    </lineage>
</organism>
<dbReference type="OrthoDB" id="9779098at2"/>